<keyword evidence="9" id="KW-0694">RNA-binding</keyword>
<sequence length="201" mass="22604">MTTWHHEERLRAVQDAVARLAPARVADLGCGDGELFLRLAALPLEALIGLDICQVSLDRLRERLAKHPVNAAQIELRHASMTDPAPDLAGFDCAVLVETIEHIDPDRLSRLERAVFHTMRPQTVIVTTPNAEFNPLLGVPAHRFRHPDHRFEWSRARFRQWCERAGRSAGYDVGFHDIAGAHPQLGGASQMAIFKTRDRNE</sequence>
<evidence type="ECO:0000256" key="10">
    <source>
        <dbReference type="ARBA" id="ARBA00023158"/>
    </source>
</evidence>
<dbReference type="Proteomes" id="UP000325291">
    <property type="component" value="Unassembled WGS sequence"/>
</dbReference>
<dbReference type="GO" id="GO:0031047">
    <property type="term" value="P:regulatory ncRNA-mediated gene silencing"/>
    <property type="evidence" value="ECO:0007669"/>
    <property type="project" value="UniProtKB-KW"/>
</dbReference>
<evidence type="ECO:0000256" key="6">
    <source>
        <dbReference type="ARBA" id="ARBA00022691"/>
    </source>
</evidence>
<dbReference type="InterPro" id="IPR026610">
    <property type="entry name" value="Hen1"/>
</dbReference>
<evidence type="ECO:0000256" key="8">
    <source>
        <dbReference type="ARBA" id="ARBA00022842"/>
    </source>
</evidence>
<dbReference type="GO" id="GO:0003723">
    <property type="term" value="F:RNA binding"/>
    <property type="evidence" value="ECO:0007669"/>
    <property type="project" value="UniProtKB-KW"/>
</dbReference>
<keyword evidence="10" id="KW-0943">RNA-mediated gene silencing</keyword>
<dbReference type="Gene3D" id="3.40.50.150">
    <property type="entry name" value="Vaccinia Virus protein VP39"/>
    <property type="match status" value="1"/>
</dbReference>
<dbReference type="InterPro" id="IPR029063">
    <property type="entry name" value="SAM-dependent_MTases_sf"/>
</dbReference>
<evidence type="ECO:0000256" key="3">
    <source>
        <dbReference type="ARBA" id="ARBA00021330"/>
    </source>
</evidence>
<evidence type="ECO:0000256" key="4">
    <source>
        <dbReference type="ARBA" id="ARBA00022603"/>
    </source>
</evidence>
<keyword evidence="7" id="KW-0479">Metal-binding</keyword>
<evidence type="ECO:0000259" key="13">
    <source>
        <dbReference type="Pfam" id="PF13649"/>
    </source>
</evidence>
<feature type="domain" description="Methyltransferase" evidence="13">
    <location>
        <begin position="25"/>
        <end position="121"/>
    </location>
</feature>
<keyword evidence="6" id="KW-0949">S-adenosyl-L-methionine</keyword>
<dbReference type="PANTHER" id="PTHR21404">
    <property type="entry name" value="HEN1"/>
    <property type="match status" value="1"/>
</dbReference>
<evidence type="ECO:0000256" key="5">
    <source>
        <dbReference type="ARBA" id="ARBA00022679"/>
    </source>
</evidence>
<keyword evidence="8" id="KW-0460">Magnesium</keyword>
<dbReference type="SUPFAM" id="SSF53335">
    <property type="entry name" value="S-adenosyl-L-methionine-dependent methyltransferases"/>
    <property type="match status" value="1"/>
</dbReference>
<evidence type="ECO:0000256" key="12">
    <source>
        <dbReference type="ARBA" id="ARBA00048418"/>
    </source>
</evidence>
<dbReference type="AlphaFoldDB" id="A0A5A9ZVJ1"/>
<evidence type="ECO:0000256" key="7">
    <source>
        <dbReference type="ARBA" id="ARBA00022723"/>
    </source>
</evidence>
<evidence type="ECO:0000256" key="1">
    <source>
        <dbReference type="ARBA" id="ARBA00001946"/>
    </source>
</evidence>
<evidence type="ECO:0000256" key="9">
    <source>
        <dbReference type="ARBA" id="ARBA00022884"/>
    </source>
</evidence>
<dbReference type="RefSeq" id="WP_111362264.1">
    <property type="nucleotide sequence ID" value="NZ_VINQ01000001.1"/>
</dbReference>
<keyword evidence="15" id="KW-1185">Reference proteome</keyword>
<name>A0A5A9ZVJ1_9RHOB</name>
<organism evidence="14 15">
    <name type="scientific">Aquicoccus porphyridii</name>
    <dbReference type="NCBI Taxonomy" id="1852029"/>
    <lineage>
        <taxon>Bacteria</taxon>
        <taxon>Pseudomonadati</taxon>
        <taxon>Pseudomonadota</taxon>
        <taxon>Alphaproteobacteria</taxon>
        <taxon>Rhodobacterales</taxon>
        <taxon>Paracoccaceae</taxon>
        <taxon>Aquicoccus</taxon>
    </lineage>
</organism>
<evidence type="ECO:0000313" key="15">
    <source>
        <dbReference type="Proteomes" id="UP000325291"/>
    </source>
</evidence>
<comment type="caution">
    <text evidence="14">The sequence shown here is derived from an EMBL/GenBank/DDBJ whole genome shotgun (WGS) entry which is preliminary data.</text>
</comment>
<proteinExistence type="inferred from homology"/>
<dbReference type="PANTHER" id="PTHR21404:SF3">
    <property type="entry name" value="SMALL RNA 2'-O-METHYLTRANSFERASE"/>
    <property type="match status" value="1"/>
</dbReference>
<keyword evidence="4 14" id="KW-0489">Methyltransferase</keyword>
<comment type="catalytic activity">
    <reaction evidence="12">
        <text>small RNA 3'-end nucleotide + S-adenosyl-L-methionine = small RNA 3'-end 2'-O-methylnucleotide + S-adenosyl-L-homocysteine + H(+)</text>
        <dbReference type="Rhea" id="RHEA:37887"/>
        <dbReference type="Rhea" id="RHEA-COMP:10415"/>
        <dbReference type="Rhea" id="RHEA-COMP:10416"/>
        <dbReference type="ChEBI" id="CHEBI:15378"/>
        <dbReference type="ChEBI" id="CHEBI:57856"/>
        <dbReference type="ChEBI" id="CHEBI:59789"/>
        <dbReference type="ChEBI" id="CHEBI:74896"/>
        <dbReference type="ChEBI" id="CHEBI:74898"/>
        <dbReference type="EC" id="2.1.1.386"/>
    </reaction>
</comment>
<dbReference type="InterPro" id="IPR041698">
    <property type="entry name" value="Methyltransf_25"/>
</dbReference>
<evidence type="ECO:0000313" key="14">
    <source>
        <dbReference type="EMBL" id="KAA0920705.1"/>
    </source>
</evidence>
<dbReference type="CDD" id="cd02440">
    <property type="entry name" value="AdoMet_MTases"/>
    <property type="match status" value="1"/>
</dbReference>
<dbReference type="EC" id="2.1.1.386" evidence="11"/>
<dbReference type="Pfam" id="PF13649">
    <property type="entry name" value="Methyltransf_25"/>
    <property type="match status" value="1"/>
</dbReference>
<dbReference type="GO" id="GO:0001510">
    <property type="term" value="P:RNA methylation"/>
    <property type="evidence" value="ECO:0007669"/>
    <property type="project" value="InterPro"/>
</dbReference>
<dbReference type="GO" id="GO:0046872">
    <property type="term" value="F:metal ion binding"/>
    <property type="evidence" value="ECO:0007669"/>
    <property type="project" value="UniProtKB-KW"/>
</dbReference>
<accession>A0A5A9ZVJ1</accession>
<comment type="cofactor">
    <cofactor evidence="1">
        <name>Mg(2+)</name>
        <dbReference type="ChEBI" id="CHEBI:18420"/>
    </cofactor>
</comment>
<reference evidence="14 15" key="1">
    <citation type="submission" date="2019-07" db="EMBL/GenBank/DDBJ databases">
        <title>Aquicoccus porphyridii gen. nov., sp. nov., isolated from a small marine red alga, Porphyridium marinum.</title>
        <authorList>
            <person name="Liu L."/>
        </authorList>
    </citation>
    <scope>NUCLEOTIDE SEQUENCE [LARGE SCALE GENOMIC DNA]</scope>
    <source>
        <strain evidence="14 15">L1 8-17</strain>
    </source>
</reference>
<protein>
    <recommendedName>
        <fullName evidence="3">Small RNA 2'-O-methyltransferase</fullName>
        <ecNumber evidence="11">2.1.1.386</ecNumber>
    </recommendedName>
</protein>
<gene>
    <name evidence="14" type="ORF">FLO80_00560</name>
</gene>
<dbReference type="EMBL" id="VINQ01000001">
    <property type="protein sequence ID" value="KAA0920705.1"/>
    <property type="molecule type" value="Genomic_DNA"/>
</dbReference>
<keyword evidence="5 14" id="KW-0808">Transferase</keyword>
<evidence type="ECO:0000256" key="11">
    <source>
        <dbReference type="ARBA" id="ARBA00035025"/>
    </source>
</evidence>
<dbReference type="GO" id="GO:0090486">
    <property type="term" value="F:small RNA 2'-O-methyltransferase activity"/>
    <property type="evidence" value="ECO:0007669"/>
    <property type="project" value="UniProtKB-EC"/>
</dbReference>
<comment type="similarity">
    <text evidence="2">Belongs to the methyltransferase superfamily. HEN1 family.</text>
</comment>
<evidence type="ECO:0000256" key="2">
    <source>
        <dbReference type="ARBA" id="ARBA00009026"/>
    </source>
</evidence>